<gene>
    <name evidence="1" type="ORF">DSM112329_04526</name>
</gene>
<dbReference type="SUPFAM" id="SSF55718">
    <property type="entry name" value="SCP-like"/>
    <property type="match status" value="1"/>
</dbReference>
<evidence type="ECO:0000313" key="1">
    <source>
        <dbReference type="EMBL" id="XAY07638.1"/>
    </source>
</evidence>
<evidence type="ECO:0008006" key="2">
    <source>
        <dbReference type="Google" id="ProtNLM"/>
    </source>
</evidence>
<proteinExistence type="predicted"/>
<name>A0AAU7B192_9ACTN</name>
<reference evidence="1" key="1">
    <citation type="submission" date="2022-12" db="EMBL/GenBank/DDBJ databases">
        <title>Paraconexibacter alkalitolerans sp. nov. and Baekduia alba sp. nov., isolated from soil and emended description of the genera Paraconexibacter (Chun et al., 2020) and Baekduia (An et al., 2020).</title>
        <authorList>
            <person name="Vieira S."/>
            <person name="Huber K.J."/>
            <person name="Geppert A."/>
            <person name="Wolf J."/>
            <person name="Neumann-Schaal M."/>
            <person name="Muesken M."/>
            <person name="Overmann J."/>
        </authorList>
    </citation>
    <scope>NUCLEOTIDE SEQUENCE</scope>
    <source>
        <strain evidence="1">AEG42_29</strain>
    </source>
</reference>
<sequence length="139" mass="15057">MNQQAHSLPALTAEFFNRAGDDAELSERMSFADTVVHIYFTDLPDGDNACTIYLDRNPIGGETGAVGKAEVELFAPSKIFMGLFAGKEALPIAIVRGDVEYKGPVRKFLRVVPILTSFDFDMFKDSSPVTGEAIPNPAG</sequence>
<organism evidence="1">
    <name type="scientific">Paraconexibacter sp. AEG42_29</name>
    <dbReference type="NCBI Taxonomy" id="2997339"/>
    <lineage>
        <taxon>Bacteria</taxon>
        <taxon>Bacillati</taxon>
        <taxon>Actinomycetota</taxon>
        <taxon>Thermoleophilia</taxon>
        <taxon>Solirubrobacterales</taxon>
        <taxon>Paraconexibacteraceae</taxon>
        <taxon>Paraconexibacter</taxon>
    </lineage>
</organism>
<accession>A0AAU7B192</accession>
<dbReference type="KEGG" id="parq:DSM112329_04526"/>
<dbReference type="RefSeq" id="WP_354698828.1">
    <property type="nucleotide sequence ID" value="NZ_CP114014.1"/>
</dbReference>
<dbReference type="InterPro" id="IPR036527">
    <property type="entry name" value="SCP2_sterol-bd_dom_sf"/>
</dbReference>
<protein>
    <recommendedName>
        <fullName evidence="2">SCP2 domain-containing protein</fullName>
    </recommendedName>
</protein>
<dbReference type="AlphaFoldDB" id="A0AAU7B192"/>
<dbReference type="EMBL" id="CP114014">
    <property type="protein sequence ID" value="XAY07638.1"/>
    <property type="molecule type" value="Genomic_DNA"/>
</dbReference>
<dbReference type="Gene3D" id="3.30.1050.10">
    <property type="entry name" value="SCP2 sterol-binding domain"/>
    <property type="match status" value="1"/>
</dbReference>